<protein>
    <recommendedName>
        <fullName evidence="4">Ig-like domain-containing protein</fullName>
    </recommendedName>
</protein>
<sequence length="109" mass="11336">MKNFKQKLATVLCATALVFSAGVVGAAPAQAASCTNATTSSNQWRDLSVTCFGSGSQYRITVTCGWYSAGKGGSFSKSSSWVKSGARATVSCGAGHVVKKNPLFRATFR</sequence>
<gene>
    <name evidence="2" type="ORF">P8192_12305</name>
</gene>
<feature type="chain" id="PRO_5046448168" description="Ig-like domain-containing protein" evidence="1">
    <location>
        <begin position="32"/>
        <end position="109"/>
    </location>
</feature>
<proteinExistence type="predicted"/>
<keyword evidence="1" id="KW-0732">Signal</keyword>
<accession>A0ABY8H4U5</accession>
<feature type="signal peptide" evidence="1">
    <location>
        <begin position="1"/>
        <end position="31"/>
    </location>
</feature>
<name>A0ABY8H4U5_9MICC</name>
<dbReference type="Proteomes" id="UP001219037">
    <property type="component" value="Chromosome"/>
</dbReference>
<dbReference type="RefSeq" id="WP_278157320.1">
    <property type="nucleotide sequence ID" value="NZ_CP121252.1"/>
</dbReference>
<evidence type="ECO:0000256" key="1">
    <source>
        <dbReference type="SAM" id="SignalP"/>
    </source>
</evidence>
<keyword evidence="3" id="KW-1185">Reference proteome</keyword>
<evidence type="ECO:0000313" key="2">
    <source>
        <dbReference type="EMBL" id="WFP16162.1"/>
    </source>
</evidence>
<organism evidence="2 3">
    <name type="scientific">Citricoccus muralis</name>
    <dbReference type="NCBI Taxonomy" id="169134"/>
    <lineage>
        <taxon>Bacteria</taxon>
        <taxon>Bacillati</taxon>
        <taxon>Actinomycetota</taxon>
        <taxon>Actinomycetes</taxon>
        <taxon>Micrococcales</taxon>
        <taxon>Micrococcaceae</taxon>
        <taxon>Citricoccus</taxon>
    </lineage>
</organism>
<reference evidence="2 3" key="1">
    <citation type="submission" date="2023-04" db="EMBL/GenBank/DDBJ databases">
        <title>Funneling lignin-derived compounds into biodiesel using alkali-halophilic Citricoccus sp. P2.</title>
        <authorList>
            <person name="Luo C.-B."/>
        </authorList>
    </citation>
    <scope>NUCLEOTIDE SEQUENCE [LARGE SCALE GENOMIC DNA]</scope>
    <source>
        <strain evidence="2 3">P2</strain>
    </source>
</reference>
<evidence type="ECO:0008006" key="4">
    <source>
        <dbReference type="Google" id="ProtNLM"/>
    </source>
</evidence>
<dbReference type="EMBL" id="CP121252">
    <property type="protein sequence ID" value="WFP16162.1"/>
    <property type="molecule type" value="Genomic_DNA"/>
</dbReference>
<evidence type="ECO:0000313" key="3">
    <source>
        <dbReference type="Proteomes" id="UP001219037"/>
    </source>
</evidence>